<evidence type="ECO:0000313" key="1">
    <source>
        <dbReference type="EMBL" id="CAH2210872.1"/>
    </source>
</evidence>
<dbReference type="EMBL" id="CAKXAJ010008493">
    <property type="protein sequence ID" value="CAH2210872.1"/>
    <property type="molecule type" value="Genomic_DNA"/>
</dbReference>
<name>A0A8S4QMN3_9NEOP</name>
<protein>
    <submittedName>
        <fullName evidence="1">Jg23990 protein</fullName>
    </submittedName>
</protein>
<reference evidence="1" key="1">
    <citation type="submission" date="2022-03" db="EMBL/GenBank/DDBJ databases">
        <authorList>
            <person name="Lindestad O."/>
        </authorList>
    </citation>
    <scope>NUCLEOTIDE SEQUENCE</scope>
</reference>
<accession>A0A8S4QMN3</accession>
<dbReference type="AlphaFoldDB" id="A0A8S4QMN3"/>
<organism evidence="1 2">
    <name type="scientific">Pararge aegeria aegeria</name>
    <dbReference type="NCBI Taxonomy" id="348720"/>
    <lineage>
        <taxon>Eukaryota</taxon>
        <taxon>Metazoa</taxon>
        <taxon>Ecdysozoa</taxon>
        <taxon>Arthropoda</taxon>
        <taxon>Hexapoda</taxon>
        <taxon>Insecta</taxon>
        <taxon>Pterygota</taxon>
        <taxon>Neoptera</taxon>
        <taxon>Endopterygota</taxon>
        <taxon>Lepidoptera</taxon>
        <taxon>Glossata</taxon>
        <taxon>Ditrysia</taxon>
        <taxon>Papilionoidea</taxon>
        <taxon>Nymphalidae</taxon>
        <taxon>Satyrinae</taxon>
        <taxon>Satyrini</taxon>
        <taxon>Parargina</taxon>
        <taxon>Pararge</taxon>
    </lineage>
</organism>
<dbReference type="Proteomes" id="UP000838756">
    <property type="component" value="Unassembled WGS sequence"/>
</dbReference>
<comment type="caution">
    <text evidence="1">The sequence shown here is derived from an EMBL/GenBank/DDBJ whole genome shotgun (WGS) entry which is preliminary data.</text>
</comment>
<evidence type="ECO:0000313" key="2">
    <source>
        <dbReference type="Proteomes" id="UP000838756"/>
    </source>
</evidence>
<sequence length="152" mass="17096">MSIPGCGTGNQSAVLTQPFLICNLVINSRNFNLLEVEESSSESGLNAASSRRHPEDLDSQITTGIVELGDTDRTIANQRLPERTIKTKSPISNFTKGFIYVYSGVWTKSNGEPMDWLMRSTDDIEQVTVSRYKQAAQSRRFWNSLQKTYVQQ</sequence>
<keyword evidence="2" id="KW-1185">Reference proteome</keyword>
<proteinExistence type="predicted"/>
<gene>
    <name evidence="1" type="primary">jg23990</name>
    <name evidence="1" type="ORF">PAEG_LOCUS2730</name>
</gene>